<dbReference type="AlphaFoldDB" id="A0A8J6TE58"/>
<dbReference type="PANTHER" id="PTHR38465:SF1">
    <property type="entry name" value="HTH-TYPE TRANSCRIPTIONAL REGULATOR MJ1563-RELATED"/>
    <property type="match status" value="1"/>
</dbReference>
<accession>A0A8J6TE58</accession>
<dbReference type="PIRSF" id="PIRSF006707">
    <property type="entry name" value="MJ1563"/>
    <property type="match status" value="1"/>
</dbReference>
<evidence type="ECO:0000256" key="2">
    <source>
        <dbReference type="ARBA" id="ARBA00023125"/>
    </source>
</evidence>
<dbReference type="InterPro" id="IPR026282">
    <property type="entry name" value="MJ1563"/>
</dbReference>
<organism evidence="5 6">
    <name type="scientific">Candidatus Desulfolinea nitratireducens</name>
    <dbReference type="NCBI Taxonomy" id="2841698"/>
    <lineage>
        <taxon>Bacteria</taxon>
        <taxon>Bacillati</taxon>
        <taxon>Chloroflexota</taxon>
        <taxon>Anaerolineae</taxon>
        <taxon>Anaerolineales</taxon>
        <taxon>Anaerolineales incertae sedis</taxon>
        <taxon>Candidatus Desulfolinea</taxon>
    </lineage>
</organism>
<keyword evidence="1 4" id="KW-0805">Transcription regulation</keyword>
<evidence type="ECO:0000313" key="5">
    <source>
        <dbReference type="EMBL" id="MBC8334736.1"/>
    </source>
</evidence>
<dbReference type="InterPro" id="IPR052362">
    <property type="entry name" value="HTH-GbsR_regulator"/>
</dbReference>
<dbReference type="EMBL" id="JACNJN010000077">
    <property type="protein sequence ID" value="MBC8334736.1"/>
    <property type="molecule type" value="Genomic_DNA"/>
</dbReference>
<dbReference type="GO" id="GO:0003677">
    <property type="term" value="F:DNA binding"/>
    <property type="evidence" value="ECO:0007669"/>
    <property type="project" value="UniProtKB-UniRule"/>
</dbReference>
<evidence type="ECO:0000256" key="4">
    <source>
        <dbReference type="PIRNR" id="PIRNR006707"/>
    </source>
</evidence>
<sequence>MPITPLAEIKENFIQGLSQISQYWGFPKSMGAIFAVLYISPSALSLDEIVVHTGFTKGAISTGVRSLARMGLIHRQSKLGDRKDYYIAESDFYKAIRTILKGRENSEFDRALSSVRDTLGELESGTSTSGKAEEWNFVHERVGEMQSFFDGLDNLVRVVAALDTMNQNTVQKVVGLLKK</sequence>
<comment type="similarity">
    <text evidence="4">Belongs to the GbsR family.</text>
</comment>
<proteinExistence type="inferred from homology"/>
<evidence type="ECO:0000256" key="1">
    <source>
        <dbReference type="ARBA" id="ARBA00023015"/>
    </source>
</evidence>
<dbReference type="SUPFAM" id="SSF46785">
    <property type="entry name" value="Winged helix' DNA-binding domain"/>
    <property type="match status" value="1"/>
</dbReference>
<dbReference type="Gene3D" id="1.10.10.10">
    <property type="entry name" value="Winged helix-like DNA-binding domain superfamily/Winged helix DNA-binding domain"/>
    <property type="match status" value="1"/>
</dbReference>
<keyword evidence="3 4" id="KW-0804">Transcription</keyword>
<dbReference type="Proteomes" id="UP000614469">
    <property type="component" value="Unassembled WGS sequence"/>
</dbReference>
<dbReference type="InterPro" id="IPR036388">
    <property type="entry name" value="WH-like_DNA-bd_sf"/>
</dbReference>
<reference evidence="5 6" key="1">
    <citation type="submission" date="2020-08" db="EMBL/GenBank/DDBJ databases">
        <title>Bridging the membrane lipid divide: bacteria of the FCB group superphylum have the potential to synthesize archaeal ether lipids.</title>
        <authorList>
            <person name="Villanueva L."/>
            <person name="Von Meijenfeldt F.A.B."/>
            <person name="Westbye A.B."/>
            <person name="Yadav S."/>
            <person name="Hopmans E.C."/>
            <person name="Dutilh B.E."/>
            <person name="Sinninghe Damste J.S."/>
        </authorList>
    </citation>
    <scope>NUCLEOTIDE SEQUENCE [LARGE SCALE GENOMIC DNA]</scope>
    <source>
        <strain evidence="5">NIOZ-UU36</strain>
    </source>
</reference>
<comment type="caution">
    <text evidence="5">The sequence shown here is derived from an EMBL/GenBank/DDBJ whole genome shotgun (WGS) entry which is preliminary data.</text>
</comment>
<dbReference type="PANTHER" id="PTHR38465">
    <property type="entry name" value="HTH-TYPE TRANSCRIPTIONAL REGULATOR MJ1563-RELATED"/>
    <property type="match status" value="1"/>
</dbReference>
<gene>
    <name evidence="5" type="ORF">H8E29_05685</name>
</gene>
<keyword evidence="2 4" id="KW-0238">DNA-binding</keyword>
<dbReference type="InterPro" id="IPR036390">
    <property type="entry name" value="WH_DNA-bd_sf"/>
</dbReference>
<protein>
    <recommendedName>
        <fullName evidence="4">HTH-type transcriptional regulator</fullName>
    </recommendedName>
</protein>
<evidence type="ECO:0000256" key="3">
    <source>
        <dbReference type="ARBA" id="ARBA00023163"/>
    </source>
</evidence>
<name>A0A8J6TE58_9CHLR</name>
<evidence type="ECO:0000313" key="6">
    <source>
        <dbReference type="Proteomes" id="UP000614469"/>
    </source>
</evidence>